<evidence type="ECO:0000313" key="2">
    <source>
        <dbReference type="Proteomes" id="UP000187194"/>
    </source>
</evidence>
<comment type="caution">
    <text evidence="1">The sequence shown here is derived from an EMBL/GenBank/DDBJ whole genome shotgun (WGS) entry which is preliminary data.</text>
</comment>
<name>A0A1R1J861_9BURK</name>
<reference evidence="1 2" key="1">
    <citation type="submission" date="2017-01" db="EMBL/GenBank/DDBJ databases">
        <title>Phylogeographic, genomic and meropenem susceptibility analysis of Burkholderia ubonensis.</title>
        <authorList>
            <person name="Price E.P."/>
            <person name="Sarovich D.S."/>
            <person name="Webb J.R."/>
            <person name="Hall C.M."/>
            <person name="Sahl J.W."/>
            <person name="Kaestli M."/>
            <person name="Mayo M."/>
            <person name="Harrington G."/>
            <person name="Baker A.L."/>
            <person name="Sidak-Loftis L.C."/>
            <person name="Lummis M."/>
            <person name="Schupp J.M."/>
            <person name="Gillece J.D."/>
            <person name="Tuanyok A."/>
            <person name="Warner J."/>
            <person name="Busch J.D."/>
            <person name="Keim P."/>
            <person name="Currie B.J."/>
            <person name="Wagner D.M."/>
        </authorList>
    </citation>
    <scope>NUCLEOTIDE SEQUENCE [LARGE SCALE GENOMIC DNA]</scope>
    <source>
        <strain evidence="1 2">A21</strain>
    </source>
</reference>
<dbReference type="EMBL" id="MTJZ01000026">
    <property type="protein sequence ID" value="OMG71515.1"/>
    <property type="molecule type" value="Genomic_DNA"/>
</dbReference>
<accession>A0A1R1J861</accession>
<evidence type="ECO:0000313" key="1">
    <source>
        <dbReference type="EMBL" id="OMG71515.1"/>
    </source>
</evidence>
<proteinExistence type="predicted"/>
<sequence length="89" mass="9239">MTINTHNGNLYYGAFIAASRSAGGAITAGVVTDNVGQSSVDKGKLTDAFLSGQSVGGSGWSLSETLCVRHKLMAKEPLYATQTQGRSDD</sequence>
<organism evidence="1 2">
    <name type="scientific">Burkholderia ubonensis</name>
    <dbReference type="NCBI Taxonomy" id="101571"/>
    <lineage>
        <taxon>Bacteria</taxon>
        <taxon>Pseudomonadati</taxon>
        <taxon>Pseudomonadota</taxon>
        <taxon>Betaproteobacteria</taxon>
        <taxon>Burkholderiales</taxon>
        <taxon>Burkholderiaceae</taxon>
        <taxon>Burkholderia</taxon>
        <taxon>Burkholderia cepacia complex</taxon>
    </lineage>
</organism>
<dbReference type="AlphaFoldDB" id="A0A1R1J861"/>
<gene>
    <name evidence="1" type="ORF">BW685_20580</name>
</gene>
<protein>
    <submittedName>
        <fullName evidence="1">Uncharacterized protein</fullName>
    </submittedName>
</protein>
<dbReference type="Proteomes" id="UP000187194">
    <property type="component" value="Unassembled WGS sequence"/>
</dbReference>